<evidence type="ECO:0000313" key="2">
    <source>
        <dbReference type="Proteomes" id="UP000297641"/>
    </source>
</evidence>
<name>A0A7I0HWQ2_9LEPT</name>
<evidence type="ECO:0008006" key="3">
    <source>
        <dbReference type="Google" id="ProtNLM"/>
    </source>
</evidence>
<gene>
    <name evidence="1" type="ORF">EHQ43_05760</name>
</gene>
<sequence>MKLGEWKEISFEPPFLPPSGLWKQAESLSLTSELESSAISFLKDFTKVLNSKDAKKILAQTFFRAKDTSEVRYYPYVEADELKSIQGMTKVIGSTWKLDPIKTKYKLLCNQQILEITNQKGEPVISSKKSGSIPIYLSRINGKWVIVR</sequence>
<dbReference type="EMBL" id="RQFT01000003">
    <property type="protein sequence ID" value="TGL08648.1"/>
    <property type="molecule type" value="Genomic_DNA"/>
</dbReference>
<accession>A0A7I0HWQ2</accession>
<protein>
    <recommendedName>
        <fullName evidence="3">NTF2 fold immunity protein domain-containing protein</fullName>
    </recommendedName>
</protein>
<reference evidence="1 2" key="1">
    <citation type="journal article" date="2019" name="PLoS Negl. Trop. Dis.">
        <title>Revisiting the worldwide diversity of Leptospira species in the environment.</title>
        <authorList>
            <person name="Vincent A.T."/>
            <person name="Schiettekatte O."/>
            <person name="Bourhy P."/>
            <person name="Veyrier F.J."/>
            <person name="Picardeau M."/>
        </authorList>
    </citation>
    <scope>NUCLEOTIDE SEQUENCE [LARGE SCALE GENOMIC DNA]</scope>
    <source>
        <strain evidence="1 2">201800273</strain>
    </source>
</reference>
<dbReference type="Proteomes" id="UP000297641">
    <property type="component" value="Unassembled WGS sequence"/>
</dbReference>
<organism evidence="1 2">
    <name type="scientific">Leptospira bouyouniensis</name>
    <dbReference type="NCBI Taxonomy" id="2484911"/>
    <lineage>
        <taxon>Bacteria</taxon>
        <taxon>Pseudomonadati</taxon>
        <taxon>Spirochaetota</taxon>
        <taxon>Spirochaetia</taxon>
        <taxon>Leptospirales</taxon>
        <taxon>Leptospiraceae</taxon>
        <taxon>Leptospira</taxon>
    </lineage>
</organism>
<dbReference type="AlphaFoldDB" id="A0A7I0HWQ2"/>
<proteinExistence type="predicted"/>
<evidence type="ECO:0000313" key="1">
    <source>
        <dbReference type="EMBL" id="TGL08648.1"/>
    </source>
</evidence>
<comment type="caution">
    <text evidence="1">The sequence shown here is derived from an EMBL/GenBank/DDBJ whole genome shotgun (WGS) entry which is preliminary data.</text>
</comment>